<organism evidence="7 8">
    <name type="scientific">Candidatus Mcinerneyibacterium aminivorans</name>
    <dbReference type="NCBI Taxonomy" id="2703815"/>
    <lineage>
        <taxon>Bacteria</taxon>
        <taxon>Candidatus Macinerneyibacteriota</taxon>
        <taxon>Candidatus Mcinerneyibacteria</taxon>
        <taxon>Candidatus Mcinerneyibacteriales</taxon>
        <taxon>Candidatus Mcinerneyibacteriaceae</taxon>
        <taxon>Candidatus Mcinerneyibacterium</taxon>
    </lineage>
</organism>
<keyword evidence="8" id="KW-1185">Reference proteome</keyword>
<dbReference type="PANTHER" id="PTHR35936:SF17">
    <property type="entry name" value="ARGININE-BINDING EXTRACELLULAR PROTEIN ARTP"/>
    <property type="match status" value="1"/>
</dbReference>
<dbReference type="Proteomes" id="UP000324143">
    <property type="component" value="Unassembled WGS sequence"/>
</dbReference>
<name>A0A5D0MDW6_9BACT</name>
<evidence type="ECO:0000256" key="2">
    <source>
        <dbReference type="ARBA" id="ARBA00010333"/>
    </source>
</evidence>
<dbReference type="Pfam" id="PF00497">
    <property type="entry name" value="SBP_bac_3"/>
    <property type="match status" value="1"/>
</dbReference>
<reference evidence="7" key="1">
    <citation type="submission" date="2019-08" db="EMBL/GenBank/DDBJ databases">
        <title>Genomic characterization of a novel candidate phylum (ARYD3) from a high temperature, high salinity tertiary oil reservoir in north central Oklahoma, USA.</title>
        <authorList>
            <person name="Youssef N.H."/>
            <person name="Yadav A."/>
            <person name="Elshahed M.S."/>
        </authorList>
    </citation>
    <scope>NUCLEOTIDE SEQUENCE [LARGE SCALE GENOMIC DNA]</scope>
    <source>
        <strain evidence="7">ARYD3</strain>
    </source>
</reference>
<evidence type="ECO:0000313" key="7">
    <source>
        <dbReference type="EMBL" id="TYB31186.1"/>
    </source>
</evidence>
<sequence length="252" mass="28627">MNKSLLKLGIIILSVFLVFSLFSCGKNEKEVLRVGTNAEYPPFEFTENNEFKGIDMDLAKVLGEKLNMEVKIHDMDFDSLIPALNAKKIDIAMAAMTVTEDRKEQVDFSIPYYSVDQAIIAPEDSNIEINEEDDLTEYTIGAQNGTTGQIYIDKNFIDKDKMNKKQLNKYPTNIEAITDMLNGNLDLVIIDSSAAKGYKKMKPIKTIYTIKTGENYAIALRQDSQLKEKINTALKEILKSDQWTDILNRYIK</sequence>
<dbReference type="PROSITE" id="PS01039">
    <property type="entry name" value="SBP_BACTERIAL_3"/>
    <property type="match status" value="1"/>
</dbReference>
<evidence type="ECO:0000259" key="6">
    <source>
        <dbReference type="SMART" id="SM00079"/>
    </source>
</evidence>
<feature type="domain" description="Solute-binding protein family 3/N-terminal" evidence="5">
    <location>
        <begin position="31"/>
        <end position="252"/>
    </location>
</feature>
<dbReference type="GO" id="GO:0030313">
    <property type="term" value="C:cell envelope"/>
    <property type="evidence" value="ECO:0007669"/>
    <property type="project" value="UniProtKB-SubCell"/>
</dbReference>
<evidence type="ECO:0000256" key="1">
    <source>
        <dbReference type="ARBA" id="ARBA00004196"/>
    </source>
</evidence>
<dbReference type="PANTHER" id="PTHR35936">
    <property type="entry name" value="MEMBRANE-BOUND LYTIC MUREIN TRANSGLYCOSYLASE F"/>
    <property type="match status" value="1"/>
</dbReference>
<accession>A0A5D0MDW6</accession>
<feature type="domain" description="Ionotropic glutamate receptor C-terminal" evidence="6">
    <location>
        <begin position="31"/>
        <end position="245"/>
    </location>
</feature>
<dbReference type="EMBL" id="VSIX01000049">
    <property type="protein sequence ID" value="TYB31186.1"/>
    <property type="molecule type" value="Genomic_DNA"/>
</dbReference>
<evidence type="ECO:0000313" key="8">
    <source>
        <dbReference type="Proteomes" id="UP000324143"/>
    </source>
</evidence>
<dbReference type="GO" id="GO:0016020">
    <property type="term" value="C:membrane"/>
    <property type="evidence" value="ECO:0007669"/>
    <property type="project" value="InterPro"/>
</dbReference>
<proteinExistence type="inferred from homology"/>
<comment type="caution">
    <text evidence="7">The sequence shown here is derived from an EMBL/GenBank/DDBJ whole genome shotgun (WGS) entry which is preliminary data.</text>
</comment>
<dbReference type="AlphaFoldDB" id="A0A5D0MDW6"/>
<protein>
    <submittedName>
        <fullName evidence="7">Transporter substrate-binding domain-containing protein</fullName>
    </submittedName>
</protein>
<keyword evidence="3" id="KW-0732">Signal</keyword>
<dbReference type="GO" id="GO:0015276">
    <property type="term" value="F:ligand-gated monoatomic ion channel activity"/>
    <property type="evidence" value="ECO:0007669"/>
    <property type="project" value="InterPro"/>
</dbReference>
<dbReference type="InterPro" id="IPR001638">
    <property type="entry name" value="Solute-binding_3/MltF_N"/>
</dbReference>
<comment type="similarity">
    <text evidence="2 4">Belongs to the bacterial solute-binding protein 3 family.</text>
</comment>
<dbReference type="SUPFAM" id="SSF53850">
    <property type="entry name" value="Periplasmic binding protein-like II"/>
    <property type="match status" value="1"/>
</dbReference>
<evidence type="ECO:0000259" key="5">
    <source>
        <dbReference type="SMART" id="SM00062"/>
    </source>
</evidence>
<dbReference type="SMART" id="SM00079">
    <property type="entry name" value="PBPe"/>
    <property type="match status" value="1"/>
</dbReference>
<comment type="subcellular location">
    <subcellularLocation>
        <location evidence="1">Cell envelope</location>
    </subcellularLocation>
</comment>
<evidence type="ECO:0000256" key="3">
    <source>
        <dbReference type="ARBA" id="ARBA00022729"/>
    </source>
</evidence>
<evidence type="ECO:0000256" key="4">
    <source>
        <dbReference type="RuleBase" id="RU003744"/>
    </source>
</evidence>
<dbReference type="PROSITE" id="PS51257">
    <property type="entry name" value="PROKAR_LIPOPROTEIN"/>
    <property type="match status" value="1"/>
</dbReference>
<dbReference type="InterPro" id="IPR018313">
    <property type="entry name" value="SBP_3_CS"/>
</dbReference>
<dbReference type="Gene3D" id="3.40.190.10">
    <property type="entry name" value="Periplasmic binding protein-like II"/>
    <property type="match status" value="2"/>
</dbReference>
<gene>
    <name evidence="7" type="ORF">FXF47_05405</name>
</gene>
<dbReference type="SMART" id="SM00062">
    <property type="entry name" value="PBPb"/>
    <property type="match status" value="1"/>
</dbReference>
<dbReference type="InterPro" id="IPR001320">
    <property type="entry name" value="Iontro_rcpt_C"/>
</dbReference>